<evidence type="ECO:0000256" key="6">
    <source>
        <dbReference type="ARBA" id="ARBA00023295"/>
    </source>
</evidence>
<dbReference type="Gene3D" id="3.40.50.1700">
    <property type="entry name" value="Glycoside hydrolase family 3 C-terminal domain"/>
    <property type="match status" value="1"/>
</dbReference>
<protein>
    <recommendedName>
        <fullName evidence="3">beta-glucosidase</fullName>
        <ecNumber evidence="3">3.2.1.21</ecNumber>
    </recommendedName>
    <alternativeName>
        <fullName evidence="9">Beta-D-glucoside glucohydrolase</fullName>
    </alternativeName>
    <alternativeName>
        <fullName evidence="7">Cellobiase</fullName>
    </alternativeName>
    <alternativeName>
        <fullName evidence="8">Gentiobiase</fullName>
    </alternativeName>
</protein>
<dbReference type="PANTHER" id="PTHR30620">
    <property type="entry name" value="PERIPLASMIC BETA-GLUCOSIDASE-RELATED"/>
    <property type="match status" value="1"/>
</dbReference>
<dbReference type="InterPro" id="IPR036962">
    <property type="entry name" value="Glyco_hydro_3_N_sf"/>
</dbReference>
<dbReference type="InterPro" id="IPR002772">
    <property type="entry name" value="Glyco_hydro_3_C"/>
</dbReference>
<evidence type="ECO:0000259" key="10">
    <source>
        <dbReference type="SMART" id="SM01217"/>
    </source>
</evidence>
<sequence length="793" mass="85800">MEDFVAERLAVTRRMFIATTALAMPVAAMAQMGGRAVYRDPKAPVEDRVRDLLSRMTLEEKAAQMRSMAYTKAFFLEGDNFSPDKAMKVFQNGIGQIGNPSDTSGTKRAATDAYRAPGETIDLINAIQRHLVEQTRLGIPALFHEETAHGLKARDATIFPIPLGLGSTWDPALVQQAFELAGREARMRGATVALSPVLDLARDPRFGRVEEFFGEDPYLVSQMGIASVLGQQGTRPLAADKVFTTLKHFIHGSPEGGLNTAPADMSERTLRENFLVPFEQVIRKADPAIIMPSYNEIEGVPSHANFELLQRTGRERLKFRGAYFSDYGGVTNLVTHHNMAANENEAAVLALHAGVDAELPEGQAYGRLPELVRAGRIPEASLDAAVSRILALKFEAGLFENPYVNKARALRQVNAPASKALARKVAQKSLVLLKNDGLLPLDPAVARKIAVIGPNAVEPLFGGYSAVNAQAVGILAGVQARAGKNITIEHAEGVQIVKPDKLAQHLPGRSARFADPAENAARIAQAVEVAKRSDVILLVVGDVPEITREAIHAGAPGDRNSLNLFGDQDALVEAMIETGKPIIALLINGRPLTVTRLAEKANALVEGWYLGQEGGNAFADMLFGKVNPGGKLPVTFPRSVGDLPMFYNQHPSAKTGKRYVEGKPTPLFPFGHGLSFTTFEISSPRLAKSTIAVGETAIVEVDVTNTGSRAGDEVVQLYVRDDLSSVPRPLLELRGFERVTLKPGEKRKVQFRLDPDSLAFWNIDMAYVVEPGTFTIHAGSSSDKLKSVKLTVA</sequence>
<keyword evidence="6" id="KW-0326">Glycosidase</keyword>
<evidence type="ECO:0000256" key="4">
    <source>
        <dbReference type="ARBA" id="ARBA00022729"/>
    </source>
</evidence>
<evidence type="ECO:0000256" key="2">
    <source>
        <dbReference type="ARBA" id="ARBA00005336"/>
    </source>
</evidence>
<dbReference type="EMBL" id="LC754526">
    <property type="protein sequence ID" value="BDX39831.1"/>
    <property type="molecule type" value="Genomic_DNA"/>
</dbReference>
<accession>A0AA48HKZ7</accession>
<evidence type="ECO:0000256" key="7">
    <source>
        <dbReference type="ARBA" id="ARBA00031448"/>
    </source>
</evidence>
<keyword evidence="5" id="KW-0378">Hydrolase</keyword>
<evidence type="ECO:0000256" key="1">
    <source>
        <dbReference type="ARBA" id="ARBA00000448"/>
    </source>
</evidence>
<dbReference type="InterPro" id="IPR051915">
    <property type="entry name" value="Cellulose_Degrad_GH3"/>
</dbReference>
<keyword evidence="4" id="KW-0732">Signal</keyword>
<organism evidence="11">
    <name type="scientific">Sphingobium sp. RC1</name>
    <dbReference type="NCBI Taxonomy" id="3028879"/>
    <lineage>
        <taxon>Bacteria</taxon>
        <taxon>Pseudomonadati</taxon>
        <taxon>Pseudomonadota</taxon>
        <taxon>Alphaproteobacteria</taxon>
        <taxon>Sphingomonadales</taxon>
        <taxon>Sphingomonadaceae</taxon>
        <taxon>Sphingobium</taxon>
    </lineage>
</organism>
<dbReference type="SUPFAM" id="SSF51445">
    <property type="entry name" value="(Trans)glycosidases"/>
    <property type="match status" value="1"/>
</dbReference>
<dbReference type="InterPro" id="IPR036881">
    <property type="entry name" value="Glyco_hydro_3_C_sf"/>
</dbReference>
<gene>
    <name evidence="11" type="primary">GH3-4</name>
</gene>
<feature type="domain" description="Fibronectin type III-like" evidence="10">
    <location>
        <begin position="713"/>
        <end position="782"/>
    </location>
</feature>
<dbReference type="SMART" id="SM01217">
    <property type="entry name" value="Fn3_like"/>
    <property type="match status" value="1"/>
</dbReference>
<dbReference type="PRINTS" id="PR00133">
    <property type="entry name" value="GLHYDRLASE3"/>
</dbReference>
<dbReference type="Pfam" id="PF01915">
    <property type="entry name" value="Glyco_hydro_3_C"/>
    <property type="match status" value="1"/>
</dbReference>
<evidence type="ECO:0000256" key="9">
    <source>
        <dbReference type="ARBA" id="ARBA00032594"/>
    </source>
</evidence>
<dbReference type="InterPro" id="IPR026891">
    <property type="entry name" value="Fn3-like"/>
</dbReference>
<dbReference type="Gene3D" id="2.60.40.10">
    <property type="entry name" value="Immunoglobulins"/>
    <property type="match status" value="1"/>
</dbReference>
<proteinExistence type="inferred from homology"/>
<comment type="similarity">
    <text evidence="2">Belongs to the glycosyl hydrolase 3 family.</text>
</comment>
<comment type="catalytic activity">
    <reaction evidence="1">
        <text>Hydrolysis of terminal, non-reducing beta-D-glucosyl residues with release of beta-D-glucose.</text>
        <dbReference type="EC" id="3.2.1.21"/>
    </reaction>
</comment>
<dbReference type="Pfam" id="PF00933">
    <property type="entry name" value="Glyco_hydro_3"/>
    <property type="match status" value="1"/>
</dbReference>
<evidence type="ECO:0000256" key="8">
    <source>
        <dbReference type="ARBA" id="ARBA00032194"/>
    </source>
</evidence>
<evidence type="ECO:0000256" key="3">
    <source>
        <dbReference type="ARBA" id="ARBA00012744"/>
    </source>
</evidence>
<dbReference type="SUPFAM" id="SSF52279">
    <property type="entry name" value="Beta-D-glucan exohydrolase, C-terminal domain"/>
    <property type="match status" value="1"/>
</dbReference>
<dbReference type="Gene3D" id="3.20.20.300">
    <property type="entry name" value="Glycoside hydrolase, family 3, N-terminal domain"/>
    <property type="match status" value="1"/>
</dbReference>
<dbReference type="Pfam" id="PF14310">
    <property type="entry name" value="Fn3-like"/>
    <property type="match status" value="1"/>
</dbReference>
<dbReference type="EC" id="3.2.1.21" evidence="3"/>
<evidence type="ECO:0000313" key="11">
    <source>
        <dbReference type="EMBL" id="BDX39831.1"/>
    </source>
</evidence>
<dbReference type="InterPro" id="IPR001764">
    <property type="entry name" value="Glyco_hydro_3_N"/>
</dbReference>
<dbReference type="AlphaFoldDB" id="A0AA48HKZ7"/>
<dbReference type="GO" id="GO:0009251">
    <property type="term" value="P:glucan catabolic process"/>
    <property type="evidence" value="ECO:0007669"/>
    <property type="project" value="TreeGrafter"/>
</dbReference>
<dbReference type="InterPro" id="IPR017853">
    <property type="entry name" value="GH"/>
</dbReference>
<dbReference type="GO" id="GO:0008422">
    <property type="term" value="F:beta-glucosidase activity"/>
    <property type="evidence" value="ECO:0007669"/>
    <property type="project" value="UniProtKB-EC"/>
</dbReference>
<dbReference type="PANTHER" id="PTHR30620:SF16">
    <property type="entry name" value="LYSOSOMAL BETA GLUCOSIDASE"/>
    <property type="match status" value="1"/>
</dbReference>
<reference evidence="11" key="1">
    <citation type="submission" date="2023-02" db="EMBL/GenBank/DDBJ databases">
        <title>Tomato root-associated Sphingobium harbors genes for catabolizing toxic steroidal glycoalkaloids.</title>
        <authorList>
            <person name="Nakayasu M."/>
            <person name="Kanai K."/>
            <person name="Takamatsu K."/>
            <person name="Masuda S."/>
            <person name="Yamazaki S."/>
            <person name="Aoki Y."/>
            <person name="Shibata A."/>
            <person name="Suda W."/>
            <person name="Shirasu K."/>
            <person name="Yazaki K."/>
            <person name="Sugiyama A."/>
        </authorList>
    </citation>
    <scope>NUCLEOTIDE SEQUENCE</scope>
    <source>
        <strain evidence="11">RC1</strain>
    </source>
</reference>
<dbReference type="InterPro" id="IPR013783">
    <property type="entry name" value="Ig-like_fold"/>
</dbReference>
<dbReference type="FunFam" id="2.60.40.10:FF:000495">
    <property type="entry name" value="Periplasmic beta-glucosidase"/>
    <property type="match status" value="1"/>
</dbReference>
<name>A0AA48HKZ7_9SPHN</name>
<evidence type="ECO:0000256" key="5">
    <source>
        <dbReference type="ARBA" id="ARBA00022801"/>
    </source>
</evidence>